<evidence type="ECO:0000256" key="4">
    <source>
        <dbReference type="ARBA" id="ARBA00022553"/>
    </source>
</evidence>
<keyword evidence="8 11" id="KW-1133">Transmembrane helix</keyword>
<feature type="transmembrane region" description="Helical" evidence="11">
    <location>
        <begin position="134"/>
        <end position="153"/>
    </location>
</feature>
<dbReference type="GO" id="GO:0005524">
    <property type="term" value="F:ATP binding"/>
    <property type="evidence" value="ECO:0007669"/>
    <property type="project" value="UniProtKB-KW"/>
</dbReference>
<dbReference type="PROSITE" id="PS50109">
    <property type="entry name" value="HIS_KIN"/>
    <property type="match status" value="1"/>
</dbReference>
<protein>
    <recommendedName>
        <fullName evidence="3">histidine kinase</fullName>
        <ecNumber evidence="3">2.7.13.3</ecNumber>
    </recommendedName>
</protein>
<keyword evidence="6 11" id="KW-0812">Transmembrane</keyword>
<dbReference type="Proteomes" id="UP001432017">
    <property type="component" value="Unassembled WGS sequence"/>
</dbReference>
<dbReference type="InterPro" id="IPR036097">
    <property type="entry name" value="HisK_dim/P_sf"/>
</dbReference>
<keyword evidence="9" id="KW-0902">Two-component regulatory system</keyword>
<keyword evidence="10 11" id="KW-0472">Membrane</keyword>
<accession>A0ABU7ZBT9</accession>
<dbReference type="Pfam" id="PF02518">
    <property type="entry name" value="HATPase_c"/>
    <property type="match status" value="1"/>
</dbReference>
<evidence type="ECO:0000313" key="14">
    <source>
        <dbReference type="Proteomes" id="UP001432017"/>
    </source>
</evidence>
<comment type="catalytic activity">
    <reaction evidence="1">
        <text>ATP + protein L-histidine = ADP + protein N-phospho-L-histidine.</text>
        <dbReference type="EC" id="2.7.13.3"/>
    </reaction>
</comment>
<keyword evidence="13" id="KW-0067">ATP-binding</keyword>
<dbReference type="CDD" id="cd00075">
    <property type="entry name" value="HATPase"/>
    <property type="match status" value="1"/>
</dbReference>
<dbReference type="SMART" id="SM00388">
    <property type="entry name" value="HisKA"/>
    <property type="match status" value="1"/>
</dbReference>
<evidence type="ECO:0000256" key="8">
    <source>
        <dbReference type="ARBA" id="ARBA00022989"/>
    </source>
</evidence>
<dbReference type="SUPFAM" id="SSF47384">
    <property type="entry name" value="Homodimeric domain of signal transducing histidine kinase"/>
    <property type="match status" value="1"/>
</dbReference>
<dbReference type="PANTHER" id="PTHR45436:SF15">
    <property type="entry name" value="SENSOR HISTIDINE KINASE CUSS"/>
    <property type="match status" value="1"/>
</dbReference>
<gene>
    <name evidence="13" type="ORF">V6W77_00115</name>
</gene>
<reference evidence="13" key="1">
    <citation type="submission" date="2023-12" db="EMBL/GenBank/DDBJ databases">
        <title>Mannheima indologenes sp. nov. proposed for Clade V organisms of Mannheimia.</title>
        <authorList>
            <person name="Christensen H."/>
        </authorList>
    </citation>
    <scope>NUCLEOTIDE SEQUENCE</scope>
    <source>
        <strain evidence="13">M14.4</strain>
    </source>
</reference>
<feature type="domain" description="Histidine kinase" evidence="12">
    <location>
        <begin position="212"/>
        <end position="426"/>
    </location>
</feature>
<keyword evidence="5" id="KW-0808">Transferase</keyword>
<evidence type="ECO:0000256" key="9">
    <source>
        <dbReference type="ARBA" id="ARBA00023012"/>
    </source>
</evidence>
<proteinExistence type="predicted"/>
<dbReference type="SMART" id="SM00387">
    <property type="entry name" value="HATPase_c"/>
    <property type="match status" value="1"/>
</dbReference>
<evidence type="ECO:0000256" key="10">
    <source>
        <dbReference type="ARBA" id="ARBA00023136"/>
    </source>
</evidence>
<dbReference type="InterPro" id="IPR003661">
    <property type="entry name" value="HisK_dim/P_dom"/>
</dbReference>
<dbReference type="SUPFAM" id="SSF55874">
    <property type="entry name" value="ATPase domain of HSP90 chaperone/DNA topoisomerase II/histidine kinase"/>
    <property type="match status" value="1"/>
</dbReference>
<dbReference type="Pfam" id="PF00512">
    <property type="entry name" value="HisKA"/>
    <property type="match status" value="1"/>
</dbReference>
<organism evidence="13 14">
    <name type="scientific">Mannheimia indoligenes</name>
    <dbReference type="NCBI Taxonomy" id="3103145"/>
    <lineage>
        <taxon>Bacteria</taxon>
        <taxon>Pseudomonadati</taxon>
        <taxon>Pseudomonadota</taxon>
        <taxon>Gammaproteobacteria</taxon>
        <taxon>Pasteurellales</taxon>
        <taxon>Pasteurellaceae</taxon>
        <taxon>Mannheimia</taxon>
    </lineage>
</organism>
<dbReference type="InterPro" id="IPR005467">
    <property type="entry name" value="His_kinase_dom"/>
</dbReference>
<dbReference type="Gene3D" id="1.10.287.130">
    <property type="match status" value="1"/>
</dbReference>
<evidence type="ECO:0000256" key="11">
    <source>
        <dbReference type="SAM" id="Phobius"/>
    </source>
</evidence>
<keyword evidence="7" id="KW-0418">Kinase</keyword>
<evidence type="ECO:0000256" key="6">
    <source>
        <dbReference type="ARBA" id="ARBA00022692"/>
    </source>
</evidence>
<dbReference type="InterPro" id="IPR036890">
    <property type="entry name" value="HATPase_C_sf"/>
</dbReference>
<comment type="subcellular location">
    <subcellularLocation>
        <location evidence="2">Membrane</location>
        <topology evidence="2">Multi-pass membrane protein</topology>
    </subcellularLocation>
</comment>
<dbReference type="Gene3D" id="3.30.565.10">
    <property type="entry name" value="Histidine kinase-like ATPase, C-terminal domain"/>
    <property type="match status" value="1"/>
</dbReference>
<dbReference type="RefSeq" id="WP_334253431.1">
    <property type="nucleotide sequence ID" value="NZ_JBAJJM010000001.1"/>
</dbReference>
<keyword evidence="13" id="KW-0547">Nucleotide-binding</keyword>
<dbReference type="InterPro" id="IPR003594">
    <property type="entry name" value="HATPase_dom"/>
</dbReference>
<dbReference type="InterPro" id="IPR050428">
    <property type="entry name" value="TCS_sensor_his_kinase"/>
</dbReference>
<dbReference type="PANTHER" id="PTHR45436">
    <property type="entry name" value="SENSOR HISTIDINE KINASE YKOH"/>
    <property type="match status" value="1"/>
</dbReference>
<evidence type="ECO:0000256" key="3">
    <source>
        <dbReference type="ARBA" id="ARBA00012438"/>
    </source>
</evidence>
<dbReference type="PRINTS" id="PR00344">
    <property type="entry name" value="BCTRLSENSOR"/>
</dbReference>
<dbReference type="CDD" id="cd00082">
    <property type="entry name" value="HisKA"/>
    <property type="match status" value="1"/>
</dbReference>
<name>A0ABU7ZBT9_9PAST</name>
<evidence type="ECO:0000313" key="13">
    <source>
        <dbReference type="EMBL" id="MEG9474683.1"/>
    </source>
</evidence>
<sequence>MKNSIKSQLMWGISALLFVTALLNAAYNFSDIWRETNELQDKILKQVADYIEPTKVYSATDLDHDNIQLLVQTSVSPNSIFDVSGKQAGFYDTEHQGNLYRFYLKEKADGYVLVAQNSHYRTDLAMDVALDNTVPFAILLPLTLLAIGFLVHFKMRTVQQVSEEIEQRQDLDLTPINTQHIPTEIQGFANAINQLLARTQHLIEQQQRFIADAAHEMRSPMTALSLQAERLSGQQLPDDQRVQIEQIQQSIKRNRHLIEQLLSLAKAQAGNVTLHKTQINSQHLFRQIIESLLPISQQKDQDIGVVGTQTVAFYAAEIDMFTLVKTLADNALRYTPVESQIDLVCEENDEFVIFSVEDNGRGIPVEMREQVLEPFYRILGTEQQGSGLGLAIAENIAKRYGGYIELQDSRQFPTGLLVKVFLRKSYLQA</sequence>
<dbReference type="EC" id="2.7.13.3" evidence="3"/>
<evidence type="ECO:0000259" key="12">
    <source>
        <dbReference type="PROSITE" id="PS50109"/>
    </source>
</evidence>
<keyword evidence="14" id="KW-1185">Reference proteome</keyword>
<keyword evidence="4" id="KW-0597">Phosphoprotein</keyword>
<comment type="caution">
    <text evidence="13">The sequence shown here is derived from an EMBL/GenBank/DDBJ whole genome shotgun (WGS) entry which is preliminary data.</text>
</comment>
<evidence type="ECO:0000256" key="1">
    <source>
        <dbReference type="ARBA" id="ARBA00000085"/>
    </source>
</evidence>
<dbReference type="EMBL" id="JBAJJM010000001">
    <property type="protein sequence ID" value="MEG9474683.1"/>
    <property type="molecule type" value="Genomic_DNA"/>
</dbReference>
<evidence type="ECO:0000256" key="2">
    <source>
        <dbReference type="ARBA" id="ARBA00004141"/>
    </source>
</evidence>
<dbReference type="InterPro" id="IPR004358">
    <property type="entry name" value="Sig_transdc_His_kin-like_C"/>
</dbReference>
<evidence type="ECO:0000256" key="5">
    <source>
        <dbReference type="ARBA" id="ARBA00022679"/>
    </source>
</evidence>
<evidence type="ECO:0000256" key="7">
    <source>
        <dbReference type="ARBA" id="ARBA00022777"/>
    </source>
</evidence>